<evidence type="ECO:0000313" key="2">
    <source>
        <dbReference type="EMBL" id="BAR53539.1"/>
    </source>
</evidence>
<gene>
    <name evidence="2" type="ORF">NK6_352</name>
</gene>
<accession>A0A0E4BJB4</accession>
<feature type="region of interest" description="Disordered" evidence="1">
    <location>
        <begin position="1"/>
        <end position="20"/>
    </location>
</feature>
<dbReference type="Proteomes" id="UP000063308">
    <property type="component" value="Chromosome"/>
</dbReference>
<reference evidence="2 3" key="1">
    <citation type="submission" date="2014-11" db="EMBL/GenBank/DDBJ databases">
        <title>Symbiosis island explosion on the genome of extra-slow-growing strains of soybean bradyrhizobia with massive insertion sequences.</title>
        <authorList>
            <person name="Iida T."/>
            <person name="Minamisawa K."/>
        </authorList>
    </citation>
    <scope>NUCLEOTIDE SEQUENCE [LARGE SCALE GENOMIC DNA]</scope>
    <source>
        <strain evidence="2 3">NK6</strain>
    </source>
</reference>
<sequence>MMDSGLAHVARPGMTAEQHSQNDLTLCTARLLLTLLSPQGQG</sequence>
<dbReference type="AlphaFoldDB" id="A0A0E4BJB4"/>
<protein>
    <submittedName>
        <fullName evidence="2">Uncharacterized protein</fullName>
    </submittedName>
</protein>
<name>A0A0E4BJB4_9BRAD</name>
<evidence type="ECO:0000313" key="3">
    <source>
        <dbReference type="Proteomes" id="UP000063308"/>
    </source>
</evidence>
<proteinExistence type="predicted"/>
<dbReference type="EMBL" id="AP014685">
    <property type="protein sequence ID" value="BAR53539.1"/>
    <property type="molecule type" value="Genomic_DNA"/>
</dbReference>
<organism evidence="2 3">
    <name type="scientific">Bradyrhizobium diazoefficiens</name>
    <dbReference type="NCBI Taxonomy" id="1355477"/>
    <lineage>
        <taxon>Bacteria</taxon>
        <taxon>Pseudomonadati</taxon>
        <taxon>Pseudomonadota</taxon>
        <taxon>Alphaproteobacteria</taxon>
        <taxon>Hyphomicrobiales</taxon>
        <taxon>Nitrobacteraceae</taxon>
        <taxon>Bradyrhizobium</taxon>
    </lineage>
</organism>
<evidence type="ECO:0000256" key="1">
    <source>
        <dbReference type="SAM" id="MobiDB-lite"/>
    </source>
</evidence>